<dbReference type="InterPro" id="IPR013249">
    <property type="entry name" value="RNA_pol_sigma70_r4_t2"/>
</dbReference>
<dbReference type="NCBIfam" id="NF007214">
    <property type="entry name" value="PRK09636.1"/>
    <property type="match status" value="1"/>
</dbReference>
<dbReference type="Gene3D" id="1.10.1740.10">
    <property type="match status" value="1"/>
</dbReference>
<evidence type="ECO:0000259" key="3">
    <source>
        <dbReference type="Pfam" id="PF08281"/>
    </source>
</evidence>
<reference evidence="4 5" key="1">
    <citation type="submission" date="2019-01" db="EMBL/GenBank/DDBJ databases">
        <title>Sinorhodobacter populi sp. nov. isolated from the symptomatic bark tissue of Populus euramericana canker.</title>
        <authorList>
            <person name="Xu G."/>
        </authorList>
    </citation>
    <scope>NUCLEOTIDE SEQUENCE [LARGE SCALE GENOMIC DNA]</scope>
    <source>
        <strain evidence="4 5">D19-10-3-21</strain>
    </source>
</reference>
<dbReference type="Pfam" id="PF04542">
    <property type="entry name" value="Sigma70_r2"/>
    <property type="match status" value="1"/>
</dbReference>
<dbReference type="InterPro" id="IPR013324">
    <property type="entry name" value="RNA_pol_sigma_r3/r4-like"/>
</dbReference>
<evidence type="ECO:0000313" key="5">
    <source>
        <dbReference type="Proteomes" id="UP000285295"/>
    </source>
</evidence>
<name>A0A443K8U5_9RHOB</name>
<dbReference type="PANTHER" id="PTHR30173">
    <property type="entry name" value="SIGMA 19 FACTOR"/>
    <property type="match status" value="1"/>
</dbReference>
<dbReference type="InterPro" id="IPR036388">
    <property type="entry name" value="WH-like_DNA-bd_sf"/>
</dbReference>
<comment type="subunit">
    <text evidence="1">Interacts transiently with the RNA polymerase catalytic core formed by RpoA, RpoB, RpoC and RpoZ (2 alpha, 1 beta, 1 beta' and 1 omega subunit) to form the RNA polymerase holoenzyme that can initiate transcription.</text>
</comment>
<dbReference type="SUPFAM" id="SSF54427">
    <property type="entry name" value="NTF2-like"/>
    <property type="match status" value="1"/>
</dbReference>
<dbReference type="EMBL" id="SAUX01000012">
    <property type="protein sequence ID" value="RWR29103.1"/>
    <property type="molecule type" value="Genomic_DNA"/>
</dbReference>
<proteinExistence type="predicted"/>
<dbReference type="InterPro" id="IPR014284">
    <property type="entry name" value="RNA_pol_sigma-70_dom"/>
</dbReference>
<dbReference type="RefSeq" id="WP_128237444.1">
    <property type="nucleotide sequence ID" value="NZ_SAUX01000012.1"/>
</dbReference>
<dbReference type="GO" id="GO:0006352">
    <property type="term" value="P:DNA-templated transcription initiation"/>
    <property type="evidence" value="ECO:0007669"/>
    <property type="project" value="InterPro"/>
</dbReference>
<feature type="domain" description="RNA polymerase sigma-70 region 2" evidence="2">
    <location>
        <begin position="10"/>
        <end position="73"/>
    </location>
</feature>
<organism evidence="4 5">
    <name type="scientific">Paenirhodobacter populi</name>
    <dbReference type="NCBI Taxonomy" id="2306993"/>
    <lineage>
        <taxon>Bacteria</taxon>
        <taxon>Pseudomonadati</taxon>
        <taxon>Pseudomonadota</taxon>
        <taxon>Alphaproteobacteria</taxon>
        <taxon>Rhodobacterales</taxon>
        <taxon>Rhodobacter group</taxon>
        <taxon>Paenirhodobacter</taxon>
    </lineage>
</organism>
<dbReference type="InterPro" id="IPR032710">
    <property type="entry name" value="NTF2-like_dom_sf"/>
</dbReference>
<dbReference type="Pfam" id="PF08281">
    <property type="entry name" value="Sigma70_r4_2"/>
    <property type="match status" value="1"/>
</dbReference>
<dbReference type="Gene3D" id="3.10.450.50">
    <property type="match status" value="1"/>
</dbReference>
<dbReference type="CDD" id="cd06171">
    <property type="entry name" value="Sigma70_r4"/>
    <property type="match status" value="1"/>
</dbReference>
<evidence type="ECO:0000259" key="2">
    <source>
        <dbReference type="Pfam" id="PF04542"/>
    </source>
</evidence>
<dbReference type="InterPro" id="IPR052704">
    <property type="entry name" value="ECF_Sigma-70_Domain"/>
</dbReference>
<dbReference type="NCBIfam" id="TIGR02937">
    <property type="entry name" value="sigma70-ECF"/>
    <property type="match status" value="1"/>
</dbReference>
<dbReference type="OrthoDB" id="9794372at2"/>
<dbReference type="Proteomes" id="UP000285295">
    <property type="component" value="Unassembled WGS sequence"/>
</dbReference>
<evidence type="ECO:0000256" key="1">
    <source>
        <dbReference type="ARBA" id="ARBA00011344"/>
    </source>
</evidence>
<dbReference type="SUPFAM" id="SSF88946">
    <property type="entry name" value="Sigma2 domain of RNA polymerase sigma factors"/>
    <property type="match status" value="1"/>
</dbReference>
<dbReference type="GO" id="GO:0003677">
    <property type="term" value="F:DNA binding"/>
    <property type="evidence" value="ECO:0007669"/>
    <property type="project" value="InterPro"/>
</dbReference>
<dbReference type="PANTHER" id="PTHR30173:SF43">
    <property type="entry name" value="ECF RNA POLYMERASE SIGMA FACTOR SIGI-RELATED"/>
    <property type="match status" value="1"/>
</dbReference>
<gene>
    <name evidence="4" type="ORF">D2T31_11375</name>
</gene>
<dbReference type="InterPro" id="IPR013325">
    <property type="entry name" value="RNA_pol_sigma_r2"/>
</dbReference>
<dbReference type="Gene3D" id="1.10.10.10">
    <property type="entry name" value="Winged helix-like DNA-binding domain superfamily/Winged helix DNA-binding domain"/>
    <property type="match status" value="1"/>
</dbReference>
<dbReference type="InterPro" id="IPR007627">
    <property type="entry name" value="RNA_pol_sigma70_r2"/>
</dbReference>
<feature type="domain" description="RNA polymerase sigma factor 70 region 4 type 2" evidence="3">
    <location>
        <begin position="110"/>
        <end position="160"/>
    </location>
</feature>
<reference evidence="4 5" key="2">
    <citation type="submission" date="2019-01" db="EMBL/GenBank/DDBJ databases">
        <authorList>
            <person name="Li Y."/>
        </authorList>
    </citation>
    <scope>NUCLEOTIDE SEQUENCE [LARGE SCALE GENOMIC DNA]</scope>
    <source>
        <strain evidence="4 5">D19-10-3-21</strain>
    </source>
</reference>
<protein>
    <submittedName>
        <fullName evidence="4">Sigma-70 family RNA polymerase sigma factor</fullName>
    </submittedName>
</protein>
<comment type="caution">
    <text evidence="4">The sequence shown here is derived from an EMBL/GenBank/DDBJ whole genome shotgun (WGS) entry which is preliminary data.</text>
</comment>
<dbReference type="SUPFAM" id="SSF88659">
    <property type="entry name" value="Sigma3 and sigma4 domains of RNA polymerase sigma factors"/>
    <property type="match status" value="1"/>
</dbReference>
<dbReference type="AlphaFoldDB" id="A0A443K8U5"/>
<evidence type="ECO:0000313" key="4">
    <source>
        <dbReference type="EMBL" id="RWR29103.1"/>
    </source>
</evidence>
<dbReference type="GO" id="GO:0016987">
    <property type="term" value="F:sigma factor activity"/>
    <property type="evidence" value="ECO:0007669"/>
    <property type="project" value="InterPro"/>
</dbReference>
<accession>A0A443K8U5</accession>
<sequence length="302" mass="33337">MPTDRHTDIFQSQRRRLAGLAYRMTGSVADTEDIVQDAWLRFAGQDLRSIAQPPRWLGAVVTRLCLDHLKSARMRRESYVGAWLPEPLVQDDTPDAEQQWIVTEDVGIALILTLDRLSPEMRAAFLLRDAFDYDFEEIAAVVGRTAATCRQLVSRARRRLAGAEPAPSVTPEKALPIVTAFWQASRQGDMEGLLHLFAEEIEVHTDGGGKVTASINILRGRRRVAAFFTGIARKWPYPAASGPRLCRINGAPGFVSVGPGGIVQTTALAIRDGRIAAIWIMRNPDKLRHLSPEILAGRGPDA</sequence>